<dbReference type="AlphaFoldDB" id="A0ABD1V0E8"/>
<comment type="caution">
    <text evidence="1">The sequence shown here is derived from an EMBL/GenBank/DDBJ whole genome shotgun (WGS) entry which is preliminary data.</text>
</comment>
<dbReference type="Proteomes" id="UP001604277">
    <property type="component" value="Unassembled WGS sequence"/>
</dbReference>
<keyword evidence="2" id="KW-1185">Reference proteome</keyword>
<accession>A0ABD1V0E8</accession>
<evidence type="ECO:0000313" key="1">
    <source>
        <dbReference type="EMBL" id="KAL2530779.1"/>
    </source>
</evidence>
<proteinExistence type="predicted"/>
<reference evidence="2" key="1">
    <citation type="submission" date="2024-07" db="EMBL/GenBank/DDBJ databases">
        <title>Two chromosome-level genome assemblies of Korean endemic species Abeliophyllum distichum and Forsythia ovata (Oleaceae).</title>
        <authorList>
            <person name="Jang H."/>
        </authorList>
    </citation>
    <scope>NUCLEOTIDE SEQUENCE [LARGE SCALE GENOMIC DNA]</scope>
</reference>
<organism evidence="1 2">
    <name type="scientific">Forsythia ovata</name>
    <dbReference type="NCBI Taxonomy" id="205694"/>
    <lineage>
        <taxon>Eukaryota</taxon>
        <taxon>Viridiplantae</taxon>
        <taxon>Streptophyta</taxon>
        <taxon>Embryophyta</taxon>
        <taxon>Tracheophyta</taxon>
        <taxon>Spermatophyta</taxon>
        <taxon>Magnoliopsida</taxon>
        <taxon>eudicotyledons</taxon>
        <taxon>Gunneridae</taxon>
        <taxon>Pentapetalae</taxon>
        <taxon>asterids</taxon>
        <taxon>lamiids</taxon>
        <taxon>Lamiales</taxon>
        <taxon>Oleaceae</taxon>
        <taxon>Forsythieae</taxon>
        <taxon>Forsythia</taxon>
    </lineage>
</organism>
<gene>
    <name evidence="1" type="ORF">Fot_23380</name>
</gene>
<sequence length="158" mass="16659">MEEIFFCMHKGRVPPSGPLGSTNIPGNGVPGCPIKEMHFAGGGARPGRRVLSLLQDHQVAPTSLEAVALAVRSRRYTLPVGKSSRLLHDQETRLKKIGIFLHALHKGPVPPSGPSGCTNIPGSGGSCCPIKEMHFAGGGARPGVAAYSAPHEFIWCGY</sequence>
<protein>
    <submittedName>
        <fullName evidence="1">Uncharacterized protein</fullName>
    </submittedName>
</protein>
<dbReference type="PANTHER" id="PTHR33592">
    <property type="entry name" value="TRANSMEMBRANE PROTEIN"/>
    <property type="match status" value="1"/>
</dbReference>
<evidence type="ECO:0000313" key="2">
    <source>
        <dbReference type="Proteomes" id="UP001604277"/>
    </source>
</evidence>
<dbReference type="PANTHER" id="PTHR33592:SF5">
    <property type="entry name" value="TRANSMEMBRANE PROTEIN"/>
    <property type="match status" value="1"/>
</dbReference>
<name>A0ABD1V0E8_9LAMI</name>
<dbReference type="EMBL" id="JBFOLJ010000006">
    <property type="protein sequence ID" value="KAL2530779.1"/>
    <property type="molecule type" value="Genomic_DNA"/>
</dbReference>